<dbReference type="InterPro" id="IPR036259">
    <property type="entry name" value="MFS_trans_sf"/>
</dbReference>
<keyword evidence="9" id="KW-1185">Reference proteome</keyword>
<dbReference type="EMBL" id="JABSTR010000008">
    <property type="protein sequence ID" value="KAH9377094.1"/>
    <property type="molecule type" value="Genomic_DNA"/>
</dbReference>
<comment type="caution">
    <text evidence="8">The sequence shown here is derived from an EMBL/GenBank/DDBJ whole genome shotgun (WGS) entry which is preliminary data.</text>
</comment>
<feature type="region of interest" description="Disordered" evidence="6">
    <location>
        <begin position="1"/>
        <end position="31"/>
    </location>
</feature>
<feature type="transmembrane region" description="Helical" evidence="7">
    <location>
        <begin position="238"/>
        <end position="255"/>
    </location>
</feature>
<dbReference type="Gene3D" id="1.20.1250.20">
    <property type="entry name" value="MFS general substrate transporter like domains"/>
    <property type="match status" value="1"/>
</dbReference>
<evidence type="ECO:0000256" key="3">
    <source>
        <dbReference type="ARBA" id="ARBA00022692"/>
    </source>
</evidence>
<protein>
    <recommendedName>
        <fullName evidence="10">Monocarboxylate transporter</fullName>
    </recommendedName>
</protein>
<keyword evidence="3 7" id="KW-0812">Transmembrane</keyword>
<evidence type="ECO:0008006" key="10">
    <source>
        <dbReference type="Google" id="ProtNLM"/>
    </source>
</evidence>
<evidence type="ECO:0000256" key="2">
    <source>
        <dbReference type="ARBA" id="ARBA00022448"/>
    </source>
</evidence>
<feature type="transmembrane region" description="Helical" evidence="7">
    <location>
        <begin position="121"/>
        <end position="140"/>
    </location>
</feature>
<dbReference type="SUPFAM" id="SSF103473">
    <property type="entry name" value="MFS general substrate transporter"/>
    <property type="match status" value="1"/>
</dbReference>
<evidence type="ECO:0000256" key="5">
    <source>
        <dbReference type="ARBA" id="ARBA00023136"/>
    </source>
</evidence>
<evidence type="ECO:0000313" key="8">
    <source>
        <dbReference type="EMBL" id="KAH9377094.1"/>
    </source>
</evidence>
<evidence type="ECO:0000256" key="7">
    <source>
        <dbReference type="SAM" id="Phobius"/>
    </source>
</evidence>
<sequence>MSLGRSRENSIASKDVQGEETDAPPHEAENVERCIARERRGTIMSVAGSMFAVKMNALSEVNAGLRRSTVVSARSSCNLPPLIISDLSVTPSVETPANPPSFSTSNVTDVLKEPRIYLHSLSFFAFAFFFDSYLAVILDFAKDIGVAAKESVHAIAILSAADTVGRFFVPFLSDYKVMSTELLLGLSYLVLGVIAEASPFLTGKFAFMSTAALLGIPGGYIVVGTSEILSKEHGAKNLPMAYGIVTLVTAIGYFIRPPIIGK</sequence>
<gene>
    <name evidence="8" type="ORF">HPB48_019207</name>
</gene>
<evidence type="ECO:0000256" key="1">
    <source>
        <dbReference type="ARBA" id="ARBA00004141"/>
    </source>
</evidence>
<evidence type="ECO:0000313" key="9">
    <source>
        <dbReference type="Proteomes" id="UP000821853"/>
    </source>
</evidence>
<dbReference type="VEuPathDB" id="VectorBase:HLOH_042923"/>
<dbReference type="PANTHER" id="PTHR43385:SF1">
    <property type="entry name" value="RIBOFLAVIN TRANSPORTER RIBJ"/>
    <property type="match status" value="1"/>
</dbReference>
<feature type="transmembrane region" description="Helical" evidence="7">
    <location>
        <begin position="181"/>
        <end position="201"/>
    </location>
</feature>
<keyword evidence="2" id="KW-0813">Transport</keyword>
<keyword evidence="4 7" id="KW-1133">Transmembrane helix</keyword>
<keyword evidence="5 7" id="KW-0472">Membrane</keyword>
<name>A0A9J6GF85_HAELO</name>
<accession>A0A9J6GF85</accession>
<dbReference type="Proteomes" id="UP000821853">
    <property type="component" value="Unassembled WGS sequence"/>
</dbReference>
<comment type="subcellular location">
    <subcellularLocation>
        <location evidence="1">Membrane</location>
        <topology evidence="1">Multi-pass membrane protein</topology>
    </subcellularLocation>
</comment>
<reference evidence="8 9" key="1">
    <citation type="journal article" date="2020" name="Cell">
        <title>Large-Scale Comparative Analyses of Tick Genomes Elucidate Their Genetic Diversity and Vector Capacities.</title>
        <authorList>
            <consortium name="Tick Genome and Microbiome Consortium (TIGMIC)"/>
            <person name="Jia N."/>
            <person name="Wang J."/>
            <person name="Shi W."/>
            <person name="Du L."/>
            <person name="Sun Y."/>
            <person name="Zhan W."/>
            <person name="Jiang J.F."/>
            <person name="Wang Q."/>
            <person name="Zhang B."/>
            <person name="Ji P."/>
            <person name="Bell-Sakyi L."/>
            <person name="Cui X.M."/>
            <person name="Yuan T.T."/>
            <person name="Jiang B.G."/>
            <person name="Yang W.F."/>
            <person name="Lam T.T."/>
            <person name="Chang Q.C."/>
            <person name="Ding S.J."/>
            <person name="Wang X.J."/>
            <person name="Zhu J.G."/>
            <person name="Ruan X.D."/>
            <person name="Zhao L."/>
            <person name="Wei J.T."/>
            <person name="Ye R.Z."/>
            <person name="Que T.C."/>
            <person name="Du C.H."/>
            <person name="Zhou Y.H."/>
            <person name="Cheng J.X."/>
            <person name="Dai P.F."/>
            <person name="Guo W.B."/>
            <person name="Han X.H."/>
            <person name="Huang E.J."/>
            <person name="Li L.F."/>
            <person name="Wei W."/>
            <person name="Gao Y.C."/>
            <person name="Liu J.Z."/>
            <person name="Shao H.Z."/>
            <person name="Wang X."/>
            <person name="Wang C.C."/>
            <person name="Yang T.C."/>
            <person name="Huo Q.B."/>
            <person name="Li W."/>
            <person name="Chen H.Y."/>
            <person name="Chen S.E."/>
            <person name="Zhou L.G."/>
            <person name="Ni X.B."/>
            <person name="Tian J.H."/>
            <person name="Sheng Y."/>
            <person name="Liu T."/>
            <person name="Pan Y.S."/>
            <person name="Xia L.Y."/>
            <person name="Li J."/>
            <person name="Zhao F."/>
            <person name="Cao W.C."/>
        </authorList>
    </citation>
    <scope>NUCLEOTIDE SEQUENCE [LARGE SCALE GENOMIC DNA]</scope>
    <source>
        <strain evidence="8">HaeL-2018</strain>
    </source>
</reference>
<evidence type="ECO:0000256" key="4">
    <source>
        <dbReference type="ARBA" id="ARBA00022989"/>
    </source>
</evidence>
<dbReference type="PANTHER" id="PTHR43385">
    <property type="entry name" value="RIBOFLAVIN TRANSPORTER RIBJ"/>
    <property type="match status" value="1"/>
</dbReference>
<feature type="transmembrane region" description="Helical" evidence="7">
    <location>
        <begin position="207"/>
        <end position="226"/>
    </location>
</feature>
<dbReference type="AlphaFoldDB" id="A0A9J6GF85"/>
<organism evidence="8 9">
    <name type="scientific">Haemaphysalis longicornis</name>
    <name type="common">Bush tick</name>
    <dbReference type="NCBI Taxonomy" id="44386"/>
    <lineage>
        <taxon>Eukaryota</taxon>
        <taxon>Metazoa</taxon>
        <taxon>Ecdysozoa</taxon>
        <taxon>Arthropoda</taxon>
        <taxon>Chelicerata</taxon>
        <taxon>Arachnida</taxon>
        <taxon>Acari</taxon>
        <taxon>Parasitiformes</taxon>
        <taxon>Ixodida</taxon>
        <taxon>Ixodoidea</taxon>
        <taxon>Ixodidae</taxon>
        <taxon>Haemaphysalinae</taxon>
        <taxon>Haemaphysalis</taxon>
    </lineage>
</organism>
<dbReference type="GO" id="GO:0016020">
    <property type="term" value="C:membrane"/>
    <property type="evidence" value="ECO:0007669"/>
    <property type="project" value="UniProtKB-SubCell"/>
</dbReference>
<evidence type="ECO:0000256" key="6">
    <source>
        <dbReference type="SAM" id="MobiDB-lite"/>
    </source>
</evidence>
<dbReference type="OrthoDB" id="6499973at2759"/>
<proteinExistence type="predicted"/>
<dbReference type="InterPro" id="IPR052983">
    <property type="entry name" value="MFS_Riboflavin_Transporter"/>
</dbReference>